<keyword evidence="5" id="KW-1185">Reference proteome</keyword>
<dbReference type="PANTHER" id="PTHR18964">
    <property type="entry name" value="ROK (REPRESSOR, ORF, KINASE) FAMILY"/>
    <property type="match status" value="1"/>
</dbReference>
<dbReference type="Gene3D" id="3.30.420.40">
    <property type="match status" value="2"/>
</dbReference>
<dbReference type="SUPFAM" id="SSF53067">
    <property type="entry name" value="Actin-like ATPase domain"/>
    <property type="match status" value="1"/>
</dbReference>
<dbReference type="PANTHER" id="PTHR18964:SF149">
    <property type="entry name" value="BIFUNCTIONAL UDP-N-ACETYLGLUCOSAMINE 2-EPIMERASE_N-ACETYLMANNOSAMINE KINASE"/>
    <property type="match status" value="1"/>
</dbReference>
<keyword evidence="4" id="KW-0418">Kinase</keyword>
<dbReference type="InterPro" id="IPR000600">
    <property type="entry name" value="ROK"/>
</dbReference>
<sequence>MTTTTEDAGDVAASAEAGPSPSAPSTNALVRQGNLSAVLTMLHHDGPHSRAELVRRTGLTRSTMTVLTAELIELGLAREGQSRSGVGRVGRPAVKLEANPEVAAIAVHPEVDAITVGVVGLGGEVLRRVRYDTLAPASARDTVRIVRSIVEGMRPDLERDHRIVGAGVAVPGLVRSRTGKVLMAPHLGWRNEGIAEALGRALGDEVVAANDASIGAKAEAVFGAGRGVRNMVFANGTAKGIGGGVIINGEVLNGTEGFAGEIGHTLVDSQGSRCYCGRRGCLETEVNPRHLLPFLGRHHIDEDELDIALGLSRDPALLREVARQAELLSEALTNFVNLFSPDLVVLSGYLGNLLSVSRERLTEAVRLRPLGGEARSVRLERASLRSSLMLVGAAELVFERRVLPVSGS</sequence>
<dbReference type="RefSeq" id="WP_188754503.1">
    <property type="nucleotide sequence ID" value="NZ_BMJY01000001.1"/>
</dbReference>
<dbReference type="GO" id="GO:0016301">
    <property type="term" value="F:kinase activity"/>
    <property type="evidence" value="ECO:0007669"/>
    <property type="project" value="UniProtKB-KW"/>
</dbReference>
<dbReference type="Gene3D" id="1.10.10.10">
    <property type="entry name" value="Winged helix-like DNA-binding domain superfamily/Winged helix DNA-binding domain"/>
    <property type="match status" value="1"/>
</dbReference>
<dbReference type="SUPFAM" id="SSF46785">
    <property type="entry name" value="Winged helix' DNA-binding domain"/>
    <property type="match status" value="1"/>
</dbReference>
<evidence type="ECO:0000259" key="3">
    <source>
        <dbReference type="Pfam" id="PF09339"/>
    </source>
</evidence>
<comment type="similarity">
    <text evidence="1">Belongs to the ROK (NagC/XylR) family.</text>
</comment>
<dbReference type="Proteomes" id="UP000657592">
    <property type="component" value="Unassembled WGS sequence"/>
</dbReference>
<accession>A0A917ID08</accession>
<organism evidence="4 5">
    <name type="scientific">Microbacterium album</name>
    <dbReference type="NCBI Taxonomy" id="2053191"/>
    <lineage>
        <taxon>Bacteria</taxon>
        <taxon>Bacillati</taxon>
        <taxon>Actinomycetota</taxon>
        <taxon>Actinomycetes</taxon>
        <taxon>Micrococcales</taxon>
        <taxon>Microbacteriaceae</taxon>
        <taxon>Microbacterium</taxon>
    </lineage>
</organism>
<evidence type="ECO:0000256" key="2">
    <source>
        <dbReference type="SAM" id="MobiDB-lite"/>
    </source>
</evidence>
<gene>
    <name evidence="4" type="ORF">GCM10010921_03360</name>
</gene>
<feature type="compositionally biased region" description="Low complexity" evidence="2">
    <location>
        <begin position="12"/>
        <end position="25"/>
    </location>
</feature>
<evidence type="ECO:0000313" key="4">
    <source>
        <dbReference type="EMBL" id="GGH35133.1"/>
    </source>
</evidence>
<feature type="region of interest" description="Disordered" evidence="2">
    <location>
        <begin position="1"/>
        <end position="28"/>
    </location>
</feature>
<proteinExistence type="inferred from homology"/>
<reference evidence="4" key="1">
    <citation type="journal article" date="2014" name="Int. J. Syst. Evol. Microbiol.">
        <title>Complete genome sequence of Corynebacterium casei LMG S-19264T (=DSM 44701T), isolated from a smear-ripened cheese.</title>
        <authorList>
            <consortium name="US DOE Joint Genome Institute (JGI-PGF)"/>
            <person name="Walter F."/>
            <person name="Albersmeier A."/>
            <person name="Kalinowski J."/>
            <person name="Ruckert C."/>
        </authorList>
    </citation>
    <scope>NUCLEOTIDE SEQUENCE</scope>
    <source>
        <strain evidence="4">CGMCC 1.15794</strain>
    </source>
</reference>
<dbReference type="InterPro" id="IPR036390">
    <property type="entry name" value="WH_DNA-bd_sf"/>
</dbReference>
<reference evidence="4" key="2">
    <citation type="submission" date="2020-09" db="EMBL/GenBank/DDBJ databases">
        <authorList>
            <person name="Sun Q."/>
            <person name="Zhou Y."/>
        </authorList>
    </citation>
    <scope>NUCLEOTIDE SEQUENCE</scope>
    <source>
        <strain evidence="4">CGMCC 1.15794</strain>
    </source>
</reference>
<dbReference type="InterPro" id="IPR005471">
    <property type="entry name" value="Tscrpt_reg_IclR_N"/>
</dbReference>
<dbReference type="EMBL" id="BMJY01000001">
    <property type="protein sequence ID" value="GGH35133.1"/>
    <property type="molecule type" value="Genomic_DNA"/>
</dbReference>
<dbReference type="AlphaFoldDB" id="A0A917ID08"/>
<comment type="caution">
    <text evidence="4">The sequence shown here is derived from an EMBL/GenBank/DDBJ whole genome shotgun (WGS) entry which is preliminary data.</text>
</comment>
<evidence type="ECO:0000256" key="1">
    <source>
        <dbReference type="ARBA" id="ARBA00006479"/>
    </source>
</evidence>
<feature type="domain" description="HTH iclR-type" evidence="3">
    <location>
        <begin position="43"/>
        <end position="78"/>
    </location>
</feature>
<dbReference type="InterPro" id="IPR036388">
    <property type="entry name" value="WH-like_DNA-bd_sf"/>
</dbReference>
<keyword evidence="4" id="KW-0808">Transferase</keyword>
<name>A0A917ID08_9MICO</name>
<dbReference type="InterPro" id="IPR043129">
    <property type="entry name" value="ATPase_NBD"/>
</dbReference>
<dbReference type="Pfam" id="PF00480">
    <property type="entry name" value="ROK"/>
    <property type="match status" value="1"/>
</dbReference>
<dbReference type="Pfam" id="PF09339">
    <property type="entry name" value="HTH_IclR"/>
    <property type="match status" value="1"/>
</dbReference>
<protein>
    <submittedName>
        <fullName evidence="4">Sugar kinase</fullName>
    </submittedName>
</protein>
<evidence type="ECO:0000313" key="5">
    <source>
        <dbReference type="Proteomes" id="UP000657592"/>
    </source>
</evidence>